<organism evidence="2 3">
    <name type="scientific">Octadecabacter antarcticus 307</name>
    <dbReference type="NCBI Taxonomy" id="391626"/>
    <lineage>
        <taxon>Bacteria</taxon>
        <taxon>Pseudomonadati</taxon>
        <taxon>Pseudomonadota</taxon>
        <taxon>Alphaproteobacteria</taxon>
        <taxon>Rhodobacterales</taxon>
        <taxon>Roseobacteraceae</taxon>
        <taxon>Octadecabacter</taxon>
    </lineage>
</organism>
<dbReference type="HOGENOM" id="CLU_2233742_0_0_5"/>
<sequence>MDTFVLLNNIVTQAQIAADGPTPSIPDVTPNNKAGMEVRVIQRATDEIKARLCTVQHGDSLGAISIKFYGVIGQYTTIFDSNRGLLSSPDRIRVGQRLVIPQLDA</sequence>
<name>M9R0Q0_9RHOB</name>
<dbReference type="Gene3D" id="3.10.350.10">
    <property type="entry name" value="LysM domain"/>
    <property type="match status" value="1"/>
</dbReference>
<dbReference type="Pfam" id="PF01476">
    <property type="entry name" value="LysM"/>
    <property type="match status" value="1"/>
</dbReference>
<feature type="domain" description="LysM" evidence="1">
    <location>
        <begin position="51"/>
        <end position="100"/>
    </location>
</feature>
<dbReference type="PROSITE" id="PS51782">
    <property type="entry name" value="LYSM"/>
    <property type="match status" value="1"/>
</dbReference>
<reference evidence="2 3" key="1">
    <citation type="journal article" date="2013" name="PLoS ONE">
        <title>Poles Apart: Arctic and Antarctic Octadecabacter strains Share High Genome Plasticity and a New Type of Xanthorhodopsin.</title>
        <authorList>
            <person name="Vollmers J."/>
            <person name="Voget S."/>
            <person name="Dietrich S."/>
            <person name="Gollnow K."/>
            <person name="Smits M."/>
            <person name="Meyer K."/>
            <person name="Brinkhoff T."/>
            <person name="Simon M."/>
            <person name="Daniel R."/>
        </authorList>
    </citation>
    <scope>NUCLEOTIDE SEQUENCE [LARGE SCALE GENOMIC DNA]</scope>
    <source>
        <strain evidence="2 3">307</strain>
    </source>
</reference>
<dbReference type="Proteomes" id="UP000005307">
    <property type="component" value="Chromosome"/>
</dbReference>
<keyword evidence="3" id="KW-1185">Reference proteome</keyword>
<dbReference type="EMBL" id="CP003740">
    <property type="protein sequence ID" value="AGI66229.1"/>
    <property type="molecule type" value="Genomic_DNA"/>
</dbReference>
<proteinExistence type="predicted"/>
<dbReference type="InterPro" id="IPR018392">
    <property type="entry name" value="LysM"/>
</dbReference>
<accession>M9R0Q0</accession>
<dbReference type="SMART" id="SM00257">
    <property type="entry name" value="LysM"/>
    <property type="match status" value="1"/>
</dbReference>
<gene>
    <name evidence="2" type="ORF">OAN307_c04910</name>
</gene>
<dbReference type="STRING" id="391626.OAN307_c04910"/>
<evidence type="ECO:0000259" key="1">
    <source>
        <dbReference type="PROSITE" id="PS51782"/>
    </source>
</evidence>
<evidence type="ECO:0000313" key="2">
    <source>
        <dbReference type="EMBL" id="AGI66229.1"/>
    </source>
</evidence>
<evidence type="ECO:0000313" key="3">
    <source>
        <dbReference type="Proteomes" id="UP000005307"/>
    </source>
</evidence>
<dbReference type="InterPro" id="IPR036779">
    <property type="entry name" value="LysM_dom_sf"/>
</dbReference>
<dbReference type="AlphaFoldDB" id="M9R0Q0"/>
<dbReference type="CDD" id="cd00118">
    <property type="entry name" value="LysM"/>
    <property type="match status" value="1"/>
</dbReference>
<protein>
    <recommendedName>
        <fullName evidence="1">LysM domain-containing protein</fullName>
    </recommendedName>
</protein>
<dbReference type="KEGG" id="oat:OAN307_c04910"/>
<dbReference type="eggNOG" id="COG1652">
    <property type="taxonomic scope" value="Bacteria"/>
</dbReference>